<protein>
    <submittedName>
        <fullName evidence="1">DUF3173 domain-containing protein</fullName>
    </submittedName>
</protein>
<organism evidence="1 2">
    <name type="scientific">Vagococcus zengguangii</name>
    <dbReference type="NCBI Taxonomy" id="2571750"/>
    <lineage>
        <taxon>Bacteria</taxon>
        <taxon>Bacillati</taxon>
        <taxon>Bacillota</taxon>
        <taxon>Bacilli</taxon>
        <taxon>Lactobacillales</taxon>
        <taxon>Enterococcaceae</taxon>
        <taxon>Vagococcus</taxon>
    </lineage>
</organism>
<evidence type="ECO:0000313" key="2">
    <source>
        <dbReference type="Proteomes" id="UP000298615"/>
    </source>
</evidence>
<dbReference type="InterPro" id="IPR021512">
    <property type="entry name" value="DUF3173"/>
</dbReference>
<dbReference type="Proteomes" id="UP000298615">
    <property type="component" value="Chromosome"/>
</dbReference>
<dbReference type="EMBL" id="CP039712">
    <property type="protein sequence ID" value="QCI86904.1"/>
    <property type="molecule type" value="Genomic_DNA"/>
</dbReference>
<gene>
    <name evidence="1" type="ORF">FA707_07950</name>
</gene>
<dbReference type="AlphaFoldDB" id="A0A4D7CUI9"/>
<dbReference type="KEGG" id="vao:FA707_07950"/>
<sequence>MLNHIILNRIVVCIFLWNTKGTDSMYKQIITKQDLMKLGYSDYQSKEIIRQSRIYMIELGNEFYDNRKITAIPLHAIEKVLGFEPQIQEAK</sequence>
<reference evidence="1 2" key="1">
    <citation type="submission" date="2019-04" db="EMBL/GenBank/DDBJ databases">
        <title>Vagococcus sp. nov., isolated from faeces of yaks (Bos grunniens).</title>
        <authorList>
            <person name="Ge Y."/>
        </authorList>
    </citation>
    <scope>NUCLEOTIDE SEQUENCE [LARGE SCALE GENOMIC DNA]</scope>
    <source>
        <strain evidence="1 2">MN-17</strain>
    </source>
</reference>
<dbReference type="Pfam" id="PF11372">
    <property type="entry name" value="DUF3173"/>
    <property type="match status" value="1"/>
</dbReference>
<keyword evidence="2" id="KW-1185">Reference proteome</keyword>
<evidence type="ECO:0000313" key="1">
    <source>
        <dbReference type="EMBL" id="QCI86904.1"/>
    </source>
</evidence>
<name>A0A4D7CUI9_9ENTE</name>
<proteinExistence type="predicted"/>
<accession>A0A4D7CUI9</accession>